<dbReference type="Gene3D" id="2.40.50.140">
    <property type="entry name" value="Nucleic acid-binding proteins"/>
    <property type="match status" value="1"/>
</dbReference>
<evidence type="ECO:0000256" key="6">
    <source>
        <dbReference type="SAM" id="MobiDB-lite"/>
    </source>
</evidence>
<dbReference type="PANTHER" id="PTHR23073">
    <property type="entry name" value="26S PROTEASOME REGULATORY SUBUNIT"/>
    <property type="match status" value="1"/>
</dbReference>
<dbReference type="InterPro" id="IPR018803">
    <property type="entry name" value="Ish1/Msc1-like"/>
</dbReference>
<dbReference type="InterPro" id="IPR003593">
    <property type="entry name" value="AAA+_ATPase"/>
</dbReference>
<dbReference type="InterPro" id="IPR050221">
    <property type="entry name" value="26S_Proteasome_ATPase"/>
</dbReference>
<dbReference type="InterPro" id="IPR032501">
    <property type="entry name" value="Prot_ATP_ID_OB_2nd"/>
</dbReference>
<dbReference type="EMBL" id="JAVLET010000003">
    <property type="protein sequence ID" value="KAL0472013.1"/>
    <property type="molecule type" value="Genomic_DNA"/>
</dbReference>
<dbReference type="InterPro" id="IPR003959">
    <property type="entry name" value="ATPase_AAA_core"/>
</dbReference>
<sequence length="1042" mass="115480">MSTLEELDDLDRREREDKKKDQDKDKNNKKEGDGDAEMKDAEPEADDILDEEILSLSTEDILMRKRLLENDARIMKSEYQRLSHERATMKDKIKENQEKIANNRQLPYLVGNVVELLDLDPTAESSEEGANIDLDATRVGKSAVIKTSTRQTIFLPLIGLVDPEKLKPGDLIGVNKDSYLVLDTLPAEYDSRVKAMEVDEKPQEKYTDVGGLDKQIDELVEAIVWPMKEAERFKKIGIKAPKGALMYGPPGTGKTLLARACAAQTDATFLKLAGPQLVQMFIGDGAKLVRDCFALAKEKAPSIIFIDELDAVGTKRFDSEKSGDREVQRTMLELLNQLDGFASDDRIKVLAATNRIDVLDPALLRSGRLDRKIEFPLPNEEARAQILKIHSRKMKVNPGVNWGELARSTDEFGGAMLKAVCVEAGMIALRMGKNQIGHEHYVDAISEVQAKKKEVSISPRRTNACVLLTDHAFRPKDVLSAMRIAKTFLSLALVADAVYGSSWFSNAAYNKWHETELERWLSDHDVPYPTPADRKELEKLVQSNWDNQVVAPYKEWDTAKLTDYLKQKGIETKDSAGSTKDSLIDQVKGVWYESEDKAHNSWLNVKDWILDSWTDSQLKAFCDRHGIPVPQPRKRDTLLEKARSSYETIAQMAGETAAYPGNWLYETWSESDLKEWLDTHGIPAPQPTTRDKLIATVRRNSRLAYLRMKEQQASATSSAQAAYATLTDKLIDAWSESQLKDFCDKNGIPVPQGTKLNQLRALVRKHRADLLGDTLSASASSAFGAATSNIGSNYAKATDAASQAAADAFDKAINTWSETRLKAYLDARGVPVPQASKIDELRALARKHAHKAASGYTAWTFDDWTYDNLKNYLLAHGDAAGKKVANQAGATRDQLLAAAQSGYASASAAGGDSYASVTSYLAKATDSAKAQTFDTWSESDLKAYLDSYGVPVPQGSTLNELRALARRQWTYFKYGTSTPTETVFAKIGESAKAGWDWIKGQLNIGADVAQKQAIKAGDKVKEGADAYQKGAEKVGDKIKEEL</sequence>
<dbReference type="SUPFAM" id="SSF52540">
    <property type="entry name" value="P-loop containing nucleoside triphosphate hydrolases"/>
    <property type="match status" value="1"/>
</dbReference>
<organism evidence="8 9">
    <name type="scientific">Neurospora intermedia</name>
    <dbReference type="NCBI Taxonomy" id="5142"/>
    <lineage>
        <taxon>Eukaryota</taxon>
        <taxon>Fungi</taxon>
        <taxon>Dikarya</taxon>
        <taxon>Ascomycota</taxon>
        <taxon>Pezizomycotina</taxon>
        <taxon>Sordariomycetes</taxon>
        <taxon>Sordariomycetidae</taxon>
        <taxon>Sordariales</taxon>
        <taxon>Sordariaceae</taxon>
        <taxon>Neurospora</taxon>
    </lineage>
</organism>
<evidence type="ECO:0000256" key="3">
    <source>
        <dbReference type="ARBA" id="ARBA00022840"/>
    </source>
</evidence>
<evidence type="ECO:0000256" key="5">
    <source>
        <dbReference type="SAM" id="Coils"/>
    </source>
</evidence>
<keyword evidence="4 8" id="KW-0647">Proteasome</keyword>
<keyword evidence="2" id="KW-0547">Nucleotide-binding</keyword>
<keyword evidence="9" id="KW-1185">Reference proteome</keyword>
<dbReference type="InterPro" id="IPR041569">
    <property type="entry name" value="AAA_lid_3"/>
</dbReference>
<dbReference type="GO" id="GO:0000502">
    <property type="term" value="C:proteasome complex"/>
    <property type="evidence" value="ECO:0007669"/>
    <property type="project" value="UniProtKB-KW"/>
</dbReference>
<protein>
    <submittedName>
        <fullName evidence="8">26S proteasome subunit P45</fullName>
    </submittedName>
</protein>
<dbReference type="PROSITE" id="PS00674">
    <property type="entry name" value="AAA"/>
    <property type="match status" value="1"/>
</dbReference>
<evidence type="ECO:0000256" key="4">
    <source>
        <dbReference type="ARBA" id="ARBA00022942"/>
    </source>
</evidence>
<dbReference type="InterPro" id="IPR027417">
    <property type="entry name" value="P-loop_NTPase"/>
</dbReference>
<dbReference type="InterPro" id="IPR012340">
    <property type="entry name" value="NA-bd_OB-fold"/>
</dbReference>
<keyword evidence="3" id="KW-0067">ATP-binding</keyword>
<keyword evidence="5" id="KW-0175">Coiled coil</keyword>
<comment type="similarity">
    <text evidence="1">Belongs to the AAA ATPase family.</text>
</comment>
<evidence type="ECO:0000259" key="7">
    <source>
        <dbReference type="SMART" id="SM00382"/>
    </source>
</evidence>
<dbReference type="Pfam" id="PF00004">
    <property type="entry name" value="AAA"/>
    <property type="match status" value="1"/>
</dbReference>
<dbReference type="Gene3D" id="1.10.8.60">
    <property type="match status" value="1"/>
</dbReference>
<dbReference type="Pfam" id="PF17862">
    <property type="entry name" value="AAA_lid_3"/>
    <property type="match status" value="1"/>
</dbReference>
<dbReference type="Pfam" id="PF16450">
    <property type="entry name" value="Prot_ATP_ID_OB_C"/>
    <property type="match status" value="1"/>
</dbReference>
<dbReference type="Proteomes" id="UP001451303">
    <property type="component" value="Unassembled WGS sequence"/>
</dbReference>
<feature type="coiled-coil region" evidence="5">
    <location>
        <begin position="65"/>
        <end position="99"/>
    </location>
</feature>
<evidence type="ECO:0000313" key="8">
    <source>
        <dbReference type="EMBL" id="KAL0472013.1"/>
    </source>
</evidence>
<evidence type="ECO:0000256" key="2">
    <source>
        <dbReference type="ARBA" id="ARBA00022741"/>
    </source>
</evidence>
<accession>A0ABR3DH56</accession>
<proteinExistence type="inferred from homology"/>
<name>A0ABR3DH56_NEUIN</name>
<comment type="caution">
    <text evidence="8">The sequence shown here is derived from an EMBL/GenBank/DDBJ whole genome shotgun (WGS) entry which is preliminary data.</text>
</comment>
<gene>
    <name evidence="8" type="ORF">QR685DRAFT_596280</name>
</gene>
<evidence type="ECO:0000313" key="9">
    <source>
        <dbReference type="Proteomes" id="UP001451303"/>
    </source>
</evidence>
<dbReference type="InterPro" id="IPR003960">
    <property type="entry name" value="ATPase_AAA_CS"/>
</dbReference>
<reference evidence="8 9" key="1">
    <citation type="submission" date="2023-09" db="EMBL/GenBank/DDBJ databases">
        <title>Multi-omics analysis of a traditional fermented food reveals byproduct-associated fungal strains for waste-to-food upcycling.</title>
        <authorList>
            <consortium name="Lawrence Berkeley National Laboratory"/>
            <person name="Rekdal V.M."/>
            <person name="Villalobos-Escobedo J.M."/>
            <person name="Rodriguez-Valeron N."/>
            <person name="Garcia M.O."/>
            <person name="Vasquez D.P."/>
            <person name="Damayanti I."/>
            <person name="Sorensen P.M."/>
            <person name="Baidoo E.E."/>
            <person name="De Carvalho A.C."/>
            <person name="Riley R."/>
            <person name="Lipzen A."/>
            <person name="He G."/>
            <person name="Yan M."/>
            <person name="Haridas S."/>
            <person name="Daum C."/>
            <person name="Yoshinaga Y."/>
            <person name="Ng V."/>
            <person name="Grigoriev I.V."/>
            <person name="Munk R."/>
            <person name="Nuraida L."/>
            <person name="Wijaya C.H."/>
            <person name="Morales P.-C."/>
            <person name="Keasling J.D."/>
        </authorList>
    </citation>
    <scope>NUCLEOTIDE SEQUENCE [LARGE SCALE GENOMIC DNA]</scope>
    <source>
        <strain evidence="8 9">FGSC 2613</strain>
    </source>
</reference>
<feature type="domain" description="AAA+ ATPase" evidence="7">
    <location>
        <begin position="240"/>
        <end position="379"/>
    </location>
</feature>
<dbReference type="SMART" id="SM00382">
    <property type="entry name" value="AAA"/>
    <property type="match status" value="1"/>
</dbReference>
<feature type="compositionally biased region" description="Basic and acidic residues" evidence="6">
    <location>
        <begin position="10"/>
        <end position="42"/>
    </location>
</feature>
<dbReference type="Pfam" id="PF10281">
    <property type="entry name" value="Ish1"/>
    <property type="match status" value="7"/>
</dbReference>
<feature type="region of interest" description="Disordered" evidence="6">
    <location>
        <begin position="1"/>
        <end position="47"/>
    </location>
</feature>
<evidence type="ECO:0000256" key="1">
    <source>
        <dbReference type="ARBA" id="ARBA00006914"/>
    </source>
</evidence>
<dbReference type="Gene3D" id="3.40.50.300">
    <property type="entry name" value="P-loop containing nucleotide triphosphate hydrolases"/>
    <property type="match status" value="1"/>
</dbReference>